<dbReference type="InterPro" id="IPR011035">
    <property type="entry name" value="Ribosomal_bL25/Gln-tRNA_synth"/>
</dbReference>
<comment type="caution">
    <text evidence="14">The sequence shown here is derived from an EMBL/GenBank/DDBJ whole genome shotgun (WGS) entry which is preliminary data.</text>
</comment>
<dbReference type="Pfam" id="PF20974">
    <property type="entry name" value="tRNA-synt_1c_C2"/>
    <property type="match status" value="1"/>
</dbReference>
<evidence type="ECO:0000256" key="3">
    <source>
        <dbReference type="ARBA" id="ARBA00022598"/>
    </source>
</evidence>
<evidence type="ECO:0000256" key="6">
    <source>
        <dbReference type="ARBA" id="ARBA00022917"/>
    </source>
</evidence>
<dbReference type="Gene3D" id="2.40.240.10">
    <property type="entry name" value="Ribosomal Protein L25, Chain P"/>
    <property type="match status" value="2"/>
</dbReference>
<keyword evidence="4 10" id="KW-0547">Nucleotide-binding</keyword>
<keyword evidence="5 10" id="KW-0067">ATP-binding</keyword>
<proteinExistence type="inferred from homology"/>
<dbReference type="RefSeq" id="WP_204662086.1">
    <property type="nucleotide sequence ID" value="NZ_JAFBDT010000003.1"/>
</dbReference>
<keyword evidence="2" id="KW-0963">Cytoplasm</keyword>
<dbReference type="InterPro" id="IPR001412">
    <property type="entry name" value="aa-tRNA-synth_I_CS"/>
</dbReference>
<sequence length="548" mass="63233">MKAESTNFIHNIIDADLASGKVDTVQTRFPPEPNGYLHVGHAKAILINYLTAQKYGGRFNLRFDDTNPIKEDVEYVHAIKEDIKWLGCHWDGLFYASDYFADMYRYALELIEKGLAYVDDQTADEIRQTRGTLTTSGEESPYRNRTIEENLDLFKRMKQGEFPDGTRVLRAKIDMGSPNINMRDPVIYRIAHATHHNTGDEWCIYPMYDYAHPIEDALEGVTHSLCSLEFENHRPLYDWVLMNLNDYAVKRPQQIEFAKLYIKDSVLGKRYLKKLVDDGVVEGWDDPRLDTISGMRRRGITPEAIQDFAERIGVSKSNSVVDRDLLDHCVREDLKPKAPRRMAVLEPLKVVIENYPENQVEWLEDDNNTDAENAGTRLVPFSHEIYVERSDFEMNPPKGFHRLFIGNEVRLRKAYFIKCVDVRTDTNGNVIELRCTYDPETKSGSGFSGRKVKGTIHWVSADHAVDATVRLYENLILEVEDDAEERVFNPESKVILENCKLEPAFKSDTETTHYQFLRHGYFVVDSKLSAPDTYVFNRIVSLKSSYKK</sequence>
<dbReference type="Gene3D" id="3.40.50.620">
    <property type="entry name" value="HUPs"/>
    <property type="match status" value="1"/>
</dbReference>
<evidence type="ECO:0000256" key="4">
    <source>
        <dbReference type="ARBA" id="ARBA00022741"/>
    </source>
</evidence>
<comment type="catalytic activity">
    <reaction evidence="8">
        <text>tRNA(Gln) + L-glutamine + ATP = L-glutaminyl-tRNA(Gln) + AMP + diphosphate</text>
        <dbReference type="Rhea" id="RHEA:20121"/>
        <dbReference type="Rhea" id="RHEA-COMP:9662"/>
        <dbReference type="Rhea" id="RHEA-COMP:9681"/>
        <dbReference type="ChEBI" id="CHEBI:30616"/>
        <dbReference type="ChEBI" id="CHEBI:33019"/>
        <dbReference type="ChEBI" id="CHEBI:58359"/>
        <dbReference type="ChEBI" id="CHEBI:78442"/>
        <dbReference type="ChEBI" id="CHEBI:78521"/>
        <dbReference type="ChEBI" id="CHEBI:456215"/>
        <dbReference type="EC" id="6.1.1.18"/>
    </reaction>
</comment>
<evidence type="ECO:0000256" key="1">
    <source>
        <dbReference type="ARBA" id="ARBA00012836"/>
    </source>
</evidence>
<dbReference type="PROSITE" id="PS00178">
    <property type="entry name" value="AA_TRNA_LIGASE_I"/>
    <property type="match status" value="1"/>
</dbReference>
<dbReference type="InterPro" id="IPR000924">
    <property type="entry name" value="Glu/Gln-tRNA-synth"/>
</dbReference>
<feature type="domain" description="Glutamyl/glutaminyl-tRNA synthetase class Ib anti-codon binding" evidence="12">
    <location>
        <begin position="338"/>
        <end position="438"/>
    </location>
</feature>
<gene>
    <name evidence="14" type="ORF">JOC49_000591</name>
</gene>
<evidence type="ECO:0000256" key="9">
    <source>
        <dbReference type="NCBIfam" id="TIGR00440"/>
    </source>
</evidence>
<evidence type="ECO:0000259" key="11">
    <source>
        <dbReference type="Pfam" id="PF00749"/>
    </source>
</evidence>
<evidence type="ECO:0000256" key="10">
    <source>
        <dbReference type="RuleBase" id="RU363037"/>
    </source>
</evidence>
<dbReference type="EC" id="6.1.1.18" evidence="1 9"/>
<dbReference type="InterPro" id="IPR014729">
    <property type="entry name" value="Rossmann-like_a/b/a_fold"/>
</dbReference>
<evidence type="ECO:0000256" key="7">
    <source>
        <dbReference type="ARBA" id="ARBA00023146"/>
    </source>
</evidence>
<protein>
    <recommendedName>
        <fullName evidence="1 9">Glutamine--tRNA ligase</fullName>
        <ecNumber evidence="1 9">6.1.1.18</ecNumber>
    </recommendedName>
</protein>
<comment type="similarity">
    <text evidence="10">Belongs to the class-I aminoacyl-tRNA synthetase family.</text>
</comment>
<accession>A0ABS2MNV3</accession>
<dbReference type="Pfam" id="PF00749">
    <property type="entry name" value="tRNA-synt_1c"/>
    <property type="match status" value="1"/>
</dbReference>
<dbReference type="SUPFAM" id="SSF52374">
    <property type="entry name" value="Nucleotidylyl transferase"/>
    <property type="match status" value="1"/>
</dbReference>
<dbReference type="PRINTS" id="PR00987">
    <property type="entry name" value="TRNASYNTHGLU"/>
</dbReference>
<dbReference type="NCBIfam" id="TIGR00440">
    <property type="entry name" value="glnS"/>
    <property type="match status" value="1"/>
</dbReference>
<evidence type="ECO:0000313" key="14">
    <source>
        <dbReference type="EMBL" id="MBM7561074.1"/>
    </source>
</evidence>
<keyword evidence="7 10" id="KW-0030">Aminoacyl-tRNA synthetase</keyword>
<dbReference type="PANTHER" id="PTHR43097">
    <property type="entry name" value="GLUTAMINE-TRNA LIGASE"/>
    <property type="match status" value="1"/>
</dbReference>
<keyword evidence="6 10" id="KW-0648">Protein biosynthesis</keyword>
<reference evidence="14 15" key="1">
    <citation type="submission" date="2021-01" db="EMBL/GenBank/DDBJ databases">
        <title>Genomic Encyclopedia of Type Strains, Phase IV (KMG-IV): sequencing the most valuable type-strain genomes for metagenomic binning, comparative biology and taxonomic classification.</title>
        <authorList>
            <person name="Goeker M."/>
        </authorList>
    </citation>
    <scope>NUCLEOTIDE SEQUENCE [LARGE SCALE GENOMIC DNA]</scope>
    <source>
        <strain evidence="14 15">DSM 24436</strain>
    </source>
</reference>
<dbReference type="EMBL" id="JAFBDT010000003">
    <property type="protein sequence ID" value="MBM7561074.1"/>
    <property type="molecule type" value="Genomic_DNA"/>
</dbReference>
<feature type="domain" description="tRNA synthetases class I (E and Q) anti-codon binding" evidence="13">
    <location>
        <begin position="455"/>
        <end position="525"/>
    </location>
</feature>
<evidence type="ECO:0000313" key="15">
    <source>
        <dbReference type="Proteomes" id="UP000767854"/>
    </source>
</evidence>
<keyword evidence="3 10" id="KW-0436">Ligase</keyword>
<keyword evidence="15" id="KW-1185">Reference proteome</keyword>
<evidence type="ECO:0000259" key="12">
    <source>
        <dbReference type="Pfam" id="PF03950"/>
    </source>
</evidence>
<dbReference type="GO" id="GO:0004819">
    <property type="term" value="F:glutamine-tRNA ligase activity"/>
    <property type="evidence" value="ECO:0007669"/>
    <property type="project" value="UniProtKB-EC"/>
</dbReference>
<dbReference type="InterPro" id="IPR020056">
    <property type="entry name" value="Rbsml_bL25/Gln-tRNA_synth_N"/>
</dbReference>
<dbReference type="InterPro" id="IPR020059">
    <property type="entry name" value="Glu/Gln-tRNA-synth_Ib_codon-bd"/>
</dbReference>
<dbReference type="Proteomes" id="UP000767854">
    <property type="component" value="Unassembled WGS sequence"/>
</dbReference>
<organism evidence="14 15">
    <name type="scientific">Fusibacter tunisiensis</name>
    <dbReference type="NCBI Taxonomy" id="1008308"/>
    <lineage>
        <taxon>Bacteria</taxon>
        <taxon>Bacillati</taxon>
        <taxon>Bacillota</taxon>
        <taxon>Clostridia</taxon>
        <taxon>Eubacteriales</taxon>
        <taxon>Eubacteriales Family XII. Incertae Sedis</taxon>
        <taxon>Fusibacter</taxon>
    </lineage>
</organism>
<evidence type="ECO:0000259" key="13">
    <source>
        <dbReference type="Pfam" id="PF20974"/>
    </source>
</evidence>
<dbReference type="InterPro" id="IPR050132">
    <property type="entry name" value="Gln/Glu-tRNA_Ligase"/>
</dbReference>
<dbReference type="NCBIfam" id="NF011291">
    <property type="entry name" value="PRK14703.1"/>
    <property type="match status" value="1"/>
</dbReference>
<name>A0ABS2MNV3_9FIRM</name>
<evidence type="ECO:0000256" key="8">
    <source>
        <dbReference type="ARBA" id="ARBA00048270"/>
    </source>
</evidence>
<dbReference type="InterPro" id="IPR004514">
    <property type="entry name" value="Gln-tRNA-synth"/>
</dbReference>
<dbReference type="InterPro" id="IPR020058">
    <property type="entry name" value="Glu/Gln-tRNA-synth_Ib_cat-dom"/>
</dbReference>
<feature type="domain" description="Glutamyl/glutaminyl-tRNA synthetase class Ib catalytic" evidence="11">
    <location>
        <begin position="25"/>
        <end position="335"/>
    </location>
</feature>
<dbReference type="Pfam" id="PF03950">
    <property type="entry name" value="tRNA-synt_1c_C"/>
    <property type="match status" value="1"/>
</dbReference>
<dbReference type="SUPFAM" id="SSF50715">
    <property type="entry name" value="Ribosomal protein L25-like"/>
    <property type="match status" value="1"/>
</dbReference>
<dbReference type="PANTHER" id="PTHR43097:SF5">
    <property type="entry name" value="GLUTAMATE--TRNA LIGASE"/>
    <property type="match status" value="1"/>
</dbReference>
<evidence type="ECO:0000256" key="2">
    <source>
        <dbReference type="ARBA" id="ARBA00022490"/>
    </source>
</evidence>
<dbReference type="InterPro" id="IPR049437">
    <property type="entry name" value="tRNA-synt_1c_C2"/>
</dbReference>
<evidence type="ECO:0000256" key="5">
    <source>
        <dbReference type="ARBA" id="ARBA00022840"/>
    </source>
</evidence>